<name>A0A017TBA2_9BACT</name>
<dbReference type="Proteomes" id="UP000019678">
    <property type="component" value="Unassembled WGS sequence"/>
</dbReference>
<accession>A0A017TBA2</accession>
<organism evidence="1 2">
    <name type="scientific">Chondromyces apiculatus DSM 436</name>
    <dbReference type="NCBI Taxonomy" id="1192034"/>
    <lineage>
        <taxon>Bacteria</taxon>
        <taxon>Pseudomonadati</taxon>
        <taxon>Myxococcota</taxon>
        <taxon>Polyangia</taxon>
        <taxon>Polyangiales</taxon>
        <taxon>Polyangiaceae</taxon>
        <taxon>Chondromyces</taxon>
    </lineage>
</organism>
<dbReference type="STRING" id="1192034.CAP_2913"/>
<evidence type="ECO:0000313" key="2">
    <source>
        <dbReference type="Proteomes" id="UP000019678"/>
    </source>
</evidence>
<keyword evidence="2" id="KW-1185">Reference proteome</keyword>
<evidence type="ECO:0000313" key="1">
    <source>
        <dbReference type="EMBL" id="EYF05911.1"/>
    </source>
</evidence>
<protein>
    <submittedName>
        <fullName evidence="1">Uncharacterized protein</fullName>
    </submittedName>
</protein>
<proteinExistence type="predicted"/>
<sequence length="97" mass="10734">MDSITLKPGHTAPSEDVVVFVMEGAVGAHVGILYRHDDNVTYRHLTSPGIFACRMMTLRLATFTGWSHACMRMKSKLCAPRPHASRGGTRMAAFLMR</sequence>
<comment type="caution">
    <text evidence="1">The sequence shown here is derived from an EMBL/GenBank/DDBJ whole genome shotgun (WGS) entry which is preliminary data.</text>
</comment>
<dbReference type="AlphaFoldDB" id="A0A017TBA2"/>
<gene>
    <name evidence="1" type="ORF">CAP_2913</name>
</gene>
<dbReference type="EMBL" id="ASRX01000020">
    <property type="protein sequence ID" value="EYF05911.1"/>
    <property type="molecule type" value="Genomic_DNA"/>
</dbReference>
<reference evidence="1 2" key="1">
    <citation type="submission" date="2013-05" db="EMBL/GenBank/DDBJ databases">
        <title>Genome assembly of Chondromyces apiculatus DSM 436.</title>
        <authorList>
            <person name="Sharma G."/>
            <person name="Khatri I."/>
            <person name="Kaur C."/>
            <person name="Mayilraj S."/>
            <person name="Subramanian S."/>
        </authorList>
    </citation>
    <scope>NUCLEOTIDE SEQUENCE [LARGE SCALE GENOMIC DNA]</scope>
    <source>
        <strain evidence="1 2">DSM 436</strain>
    </source>
</reference>